<name>A0AAW8DN50_9MICC</name>
<reference evidence="2 4" key="1">
    <citation type="submission" date="2023-07" db="EMBL/GenBank/DDBJ databases">
        <title>Sorghum-associated microbial communities from plants grown in Nebraska, USA.</title>
        <authorList>
            <person name="Schachtman D."/>
        </authorList>
    </citation>
    <scope>NUCLEOTIDE SEQUENCE</scope>
    <source>
        <strain evidence="2">DS1006</strain>
        <strain evidence="3 4">DS1016</strain>
    </source>
</reference>
<evidence type="ECO:0000313" key="4">
    <source>
        <dbReference type="Proteomes" id="UP001230951"/>
    </source>
</evidence>
<sequence>MGAASATVLRIGIAAILTLPVIFMMKSSSRAPVRFILKYGLVLGLMQVTFYRAISTIDLSLAVSIEFTLPLVIGCIRSRNTTARVAAALAVAGLFMIPTYGATTALEGLFFAAATGLLLTAYIHVGTSIPQANHPMLTLSKGLWVALPIALAAFHGERSTRCSIHS</sequence>
<gene>
    <name evidence="2" type="ORF">J2S90_004767</name>
    <name evidence="3" type="ORF">J2S93_004442</name>
</gene>
<feature type="transmembrane region" description="Helical" evidence="1">
    <location>
        <begin position="108"/>
        <end position="125"/>
    </location>
</feature>
<dbReference type="AlphaFoldDB" id="A0AAW8DN50"/>
<evidence type="ECO:0000256" key="1">
    <source>
        <dbReference type="SAM" id="Phobius"/>
    </source>
</evidence>
<dbReference type="EMBL" id="JAUSRG010000026">
    <property type="protein sequence ID" value="MDP9907772.1"/>
    <property type="molecule type" value="Genomic_DNA"/>
</dbReference>
<evidence type="ECO:0000313" key="2">
    <source>
        <dbReference type="EMBL" id="MDP9907772.1"/>
    </source>
</evidence>
<dbReference type="Proteomes" id="UP001230951">
    <property type="component" value="Unassembled WGS sequence"/>
</dbReference>
<feature type="transmembrane region" description="Helical" evidence="1">
    <location>
        <begin position="6"/>
        <end position="23"/>
    </location>
</feature>
<keyword evidence="1" id="KW-1133">Transmembrane helix</keyword>
<proteinExistence type="predicted"/>
<keyword evidence="4" id="KW-1185">Reference proteome</keyword>
<dbReference type="RefSeq" id="WP_306964552.1">
    <property type="nucleotide sequence ID" value="NZ_JAUSRG010000026.1"/>
</dbReference>
<keyword evidence="1" id="KW-0812">Transmembrane</keyword>
<accession>A0AAW8DN50</accession>
<evidence type="ECO:0000313" key="3">
    <source>
        <dbReference type="EMBL" id="MDQ0182983.1"/>
    </source>
</evidence>
<organism evidence="2 5">
    <name type="scientific">Arthrobacter bambusae</name>
    <dbReference type="NCBI Taxonomy" id="1338426"/>
    <lineage>
        <taxon>Bacteria</taxon>
        <taxon>Bacillati</taxon>
        <taxon>Actinomycetota</taxon>
        <taxon>Actinomycetes</taxon>
        <taxon>Micrococcales</taxon>
        <taxon>Micrococcaceae</taxon>
        <taxon>Arthrobacter</taxon>
    </lineage>
</organism>
<feature type="transmembrane region" description="Helical" evidence="1">
    <location>
        <begin position="59"/>
        <end position="76"/>
    </location>
</feature>
<protein>
    <submittedName>
        <fullName evidence="2">Threonine/homoserine efflux transporter RhtA</fullName>
    </submittedName>
</protein>
<evidence type="ECO:0000313" key="5">
    <source>
        <dbReference type="Proteomes" id="UP001242995"/>
    </source>
</evidence>
<dbReference type="EMBL" id="JAUSTF010000018">
    <property type="protein sequence ID" value="MDQ0182983.1"/>
    <property type="molecule type" value="Genomic_DNA"/>
</dbReference>
<dbReference type="Proteomes" id="UP001242995">
    <property type="component" value="Unassembled WGS sequence"/>
</dbReference>
<keyword evidence="1" id="KW-0472">Membrane</keyword>
<comment type="caution">
    <text evidence="2">The sequence shown here is derived from an EMBL/GenBank/DDBJ whole genome shotgun (WGS) entry which is preliminary data.</text>
</comment>
<feature type="transmembrane region" description="Helical" evidence="1">
    <location>
        <begin position="83"/>
        <end position="102"/>
    </location>
</feature>